<evidence type="ECO:0000256" key="7">
    <source>
        <dbReference type="ARBA" id="ARBA00022723"/>
    </source>
</evidence>
<dbReference type="InterPro" id="IPR016055">
    <property type="entry name" value="A-D-PHexomutase_a/b/a-I/II/III"/>
</dbReference>
<organism evidence="16 17">
    <name type="scientific">Cellvibrio polysaccharolyticus</name>
    <dbReference type="NCBI Taxonomy" id="2082724"/>
    <lineage>
        <taxon>Bacteria</taxon>
        <taxon>Pseudomonadati</taxon>
        <taxon>Pseudomonadota</taxon>
        <taxon>Gammaproteobacteria</taxon>
        <taxon>Cellvibrionales</taxon>
        <taxon>Cellvibrionaceae</taxon>
        <taxon>Cellvibrio</taxon>
    </lineage>
</organism>
<dbReference type="Gene3D" id="3.40.120.10">
    <property type="entry name" value="Alpha-D-Glucose-1,6-Bisphosphate, subunit A, domain 3"/>
    <property type="match status" value="3"/>
</dbReference>
<keyword evidence="7" id="KW-0479">Metal-binding</keyword>
<comment type="catalytic activity">
    <reaction evidence="1">
        <text>alpha-D-mannose 1-phosphate = D-mannose 6-phosphate</text>
        <dbReference type="Rhea" id="RHEA:11140"/>
        <dbReference type="ChEBI" id="CHEBI:58409"/>
        <dbReference type="ChEBI" id="CHEBI:58735"/>
        <dbReference type="EC" id="5.4.2.8"/>
    </reaction>
</comment>
<dbReference type="InterPro" id="IPR005845">
    <property type="entry name" value="A-D-PHexomutase_a/b/a-II"/>
</dbReference>
<feature type="domain" description="Alpha-D-phosphohexomutase alpha/beta/alpha" evidence="15">
    <location>
        <begin position="624"/>
        <end position="730"/>
    </location>
</feature>
<evidence type="ECO:0000313" key="17">
    <source>
        <dbReference type="Proteomes" id="UP000652567"/>
    </source>
</evidence>
<dbReference type="GO" id="GO:0000287">
    <property type="term" value="F:magnesium ion binding"/>
    <property type="evidence" value="ECO:0007669"/>
    <property type="project" value="InterPro"/>
</dbReference>
<dbReference type="Proteomes" id="UP000652567">
    <property type="component" value="Unassembled WGS sequence"/>
</dbReference>
<keyword evidence="11" id="KW-0812">Transmembrane</keyword>
<evidence type="ECO:0000256" key="4">
    <source>
        <dbReference type="ARBA" id="ARBA00010231"/>
    </source>
</evidence>
<evidence type="ECO:0000256" key="1">
    <source>
        <dbReference type="ARBA" id="ARBA00000586"/>
    </source>
</evidence>
<sequence length="827" mass="90787">MKKKPTLETAKSELPLSRSALKAKEQQKRQQAQRRQFLLTGLLVALLANAALGWYLYGRLVNDVEAERMLRMTEQETRNRTGAVTAYLQQLNATLQQEAARETLLPALQDGDVQQLTQLEQSIQHSFYKASKVRLTPTGTLQLDRDSETPVRFTELDIVRKAERRQAPAPELVRINNHWWLHIITPIPAAEGQEVAGTLMVTLDSGELFQLFSVGDNNLGETRLLQKIPAAPVQTLSTSGAAGDWESREYPIPDSYLSVKFTPSDQLFRIVREMPALWILIISLSTALSLALVLVASRRRLPIKNGAAAATPVPAENDPAEQPASAAAEYTPTGVYSSQDILDISVIEEDADVLGLHQSVGKKAAVAPVDQPPANIFRSYDIRGVVGESLDGNLAEKIGRALGSEAIDQQETAVIVARDGRLHSEELTERLIKGINASGCQVIDIGVVPTPVLYFATCHLPETSSGVMVTASHNPAEYNGFKMVVKGVTLADDAVMNIRTRIIQQQYHQGTGGIEYRQMVPAYIERIFSDVALAGQISIVVDAGNAVTGVVAPQLFEELGCEVTPLFCDLDGSFPNHDPDPCHEKNLKALKAKVQEVNADIGVAFDGDGDRLVVVTPSGKTIWPDQLLMLFARDILSRHPGADVLFDVKCTRQLNQVVSSYGGRPVMWKTGHSPMKAKMIETGALLGGEYSGHIFIKDRWYGFDDGMYAMARLLEIVTLRDQSIDDVFEAFPILPSTPEFKIAIPDEEKAALIERLIAQGDFAGGKQTTIDGLRVDFSKGWGLIRASNTSPALTLRFEAEDEALLEKIQALFKRELQKIAPQLVIDF</sequence>
<protein>
    <recommendedName>
        <fullName evidence="5">phosphomannomutase</fullName>
        <ecNumber evidence="5">5.4.2.8</ecNumber>
    </recommendedName>
</protein>
<evidence type="ECO:0000256" key="2">
    <source>
        <dbReference type="ARBA" id="ARBA00001946"/>
    </source>
</evidence>
<keyword evidence="9" id="KW-0413">Isomerase</keyword>
<evidence type="ECO:0000256" key="8">
    <source>
        <dbReference type="ARBA" id="ARBA00022842"/>
    </source>
</evidence>
<feature type="region of interest" description="Disordered" evidence="10">
    <location>
        <begin position="310"/>
        <end position="330"/>
    </location>
</feature>
<comment type="pathway">
    <text evidence="3">Nucleotide-sugar biosynthesis; GDP-alpha-D-mannose biosynthesis; alpha-D-mannose 1-phosphate from D-fructose 6-phosphate: step 2/2.</text>
</comment>
<comment type="cofactor">
    <cofactor evidence="2">
        <name>Mg(2+)</name>
        <dbReference type="ChEBI" id="CHEBI:18420"/>
    </cofactor>
</comment>
<name>A0A928UYJ3_9GAMM</name>
<keyword evidence="11" id="KW-1133">Transmembrane helix</keyword>
<keyword evidence="11" id="KW-0472">Membrane</keyword>
<dbReference type="InterPro" id="IPR036900">
    <property type="entry name" value="A-D-PHexomutase_C_sf"/>
</dbReference>
<dbReference type="AlphaFoldDB" id="A0A928UYJ3"/>
<dbReference type="PANTHER" id="PTHR43771:SF2">
    <property type="entry name" value="PHOSPHOMANNOMUTASE_PHOSPHOGLUCOMUTASE"/>
    <property type="match status" value="1"/>
</dbReference>
<dbReference type="RefSeq" id="WP_193906038.1">
    <property type="nucleotide sequence ID" value="NZ_PRDL01000001.1"/>
</dbReference>
<feature type="domain" description="Alpha-D-phosphohexomutase C-terminal" evidence="12">
    <location>
        <begin position="741"/>
        <end position="811"/>
    </location>
</feature>
<dbReference type="CDD" id="cd03089">
    <property type="entry name" value="PMM_PGM"/>
    <property type="match status" value="1"/>
</dbReference>
<feature type="domain" description="Alpha-D-phosphohexomutase alpha/beta/alpha" evidence="14">
    <location>
        <begin position="523"/>
        <end position="619"/>
    </location>
</feature>
<dbReference type="InterPro" id="IPR005846">
    <property type="entry name" value="A-D-PHexomutase_a/b/a-III"/>
</dbReference>
<dbReference type="GO" id="GO:0005975">
    <property type="term" value="P:carbohydrate metabolic process"/>
    <property type="evidence" value="ECO:0007669"/>
    <property type="project" value="InterPro"/>
</dbReference>
<evidence type="ECO:0000256" key="6">
    <source>
        <dbReference type="ARBA" id="ARBA00022553"/>
    </source>
</evidence>
<dbReference type="InterPro" id="IPR005843">
    <property type="entry name" value="A-D-PHexomutase_C"/>
</dbReference>
<evidence type="ECO:0000259" key="12">
    <source>
        <dbReference type="Pfam" id="PF00408"/>
    </source>
</evidence>
<dbReference type="Pfam" id="PF02879">
    <property type="entry name" value="PGM_PMM_II"/>
    <property type="match status" value="1"/>
</dbReference>
<dbReference type="InterPro" id="IPR016066">
    <property type="entry name" value="A-D-PHexomutase_CS"/>
</dbReference>
<dbReference type="GO" id="GO:0004615">
    <property type="term" value="F:phosphomannomutase activity"/>
    <property type="evidence" value="ECO:0007669"/>
    <property type="project" value="UniProtKB-EC"/>
</dbReference>
<feature type="region of interest" description="Disordered" evidence="10">
    <location>
        <begin position="1"/>
        <end position="25"/>
    </location>
</feature>
<dbReference type="SUPFAM" id="SSF55957">
    <property type="entry name" value="Phosphoglucomutase, C-terminal domain"/>
    <property type="match status" value="1"/>
</dbReference>
<dbReference type="InterPro" id="IPR005841">
    <property type="entry name" value="Alpha-D-phosphohexomutase_SF"/>
</dbReference>
<evidence type="ECO:0000259" key="14">
    <source>
        <dbReference type="Pfam" id="PF02879"/>
    </source>
</evidence>
<keyword evidence="17" id="KW-1185">Reference proteome</keyword>
<dbReference type="PRINTS" id="PR00509">
    <property type="entry name" value="PGMPMM"/>
</dbReference>
<feature type="domain" description="Alpha-D-phosphohexomutase alpha/beta/alpha" evidence="13">
    <location>
        <begin position="375"/>
        <end position="505"/>
    </location>
</feature>
<evidence type="ECO:0000259" key="15">
    <source>
        <dbReference type="Pfam" id="PF02880"/>
    </source>
</evidence>
<evidence type="ECO:0000256" key="10">
    <source>
        <dbReference type="SAM" id="MobiDB-lite"/>
    </source>
</evidence>
<evidence type="ECO:0000313" key="16">
    <source>
        <dbReference type="EMBL" id="MBE8715591.1"/>
    </source>
</evidence>
<comment type="similarity">
    <text evidence="4">Belongs to the phosphohexose mutase family.</text>
</comment>
<dbReference type="EC" id="5.4.2.8" evidence="5"/>
<feature type="transmembrane region" description="Helical" evidence="11">
    <location>
        <begin position="37"/>
        <end position="57"/>
    </location>
</feature>
<evidence type="ECO:0000256" key="11">
    <source>
        <dbReference type="SAM" id="Phobius"/>
    </source>
</evidence>
<keyword evidence="8" id="KW-0460">Magnesium</keyword>
<dbReference type="Pfam" id="PF00408">
    <property type="entry name" value="PGM_PMM_IV"/>
    <property type="match status" value="1"/>
</dbReference>
<dbReference type="SUPFAM" id="SSF53738">
    <property type="entry name" value="Phosphoglucomutase, first 3 domains"/>
    <property type="match status" value="3"/>
</dbReference>
<evidence type="ECO:0000256" key="9">
    <source>
        <dbReference type="ARBA" id="ARBA00023235"/>
    </source>
</evidence>
<dbReference type="PANTHER" id="PTHR43771">
    <property type="entry name" value="PHOSPHOMANNOMUTASE"/>
    <property type="match status" value="1"/>
</dbReference>
<dbReference type="Gene3D" id="3.30.310.50">
    <property type="entry name" value="Alpha-D-phosphohexomutase, C-terminal domain"/>
    <property type="match status" value="1"/>
</dbReference>
<proteinExistence type="inferred from homology"/>
<dbReference type="EMBL" id="PRDL01000001">
    <property type="protein sequence ID" value="MBE8715591.1"/>
    <property type="molecule type" value="Genomic_DNA"/>
</dbReference>
<dbReference type="Pfam" id="PF02880">
    <property type="entry name" value="PGM_PMM_III"/>
    <property type="match status" value="1"/>
</dbReference>
<evidence type="ECO:0000256" key="5">
    <source>
        <dbReference type="ARBA" id="ARBA00012730"/>
    </source>
</evidence>
<gene>
    <name evidence="16" type="ORF">C4F51_00120</name>
</gene>
<evidence type="ECO:0000256" key="3">
    <source>
        <dbReference type="ARBA" id="ARBA00004699"/>
    </source>
</evidence>
<dbReference type="Pfam" id="PF02878">
    <property type="entry name" value="PGM_PMM_I"/>
    <property type="match status" value="1"/>
</dbReference>
<reference evidence="16" key="1">
    <citation type="submission" date="2018-07" db="EMBL/GenBank/DDBJ databases">
        <title>Genome assembly of strain Ka43.</title>
        <authorList>
            <person name="Kukolya J."/>
            <person name="Nagy I."/>
            <person name="Horvath B."/>
            <person name="Toth A."/>
        </authorList>
    </citation>
    <scope>NUCLEOTIDE SEQUENCE</scope>
    <source>
        <strain evidence="16">KB43</strain>
    </source>
</reference>
<comment type="caution">
    <text evidence="16">The sequence shown here is derived from an EMBL/GenBank/DDBJ whole genome shotgun (WGS) entry which is preliminary data.</text>
</comment>
<evidence type="ECO:0000259" key="13">
    <source>
        <dbReference type="Pfam" id="PF02878"/>
    </source>
</evidence>
<accession>A0A928UYJ3</accession>
<dbReference type="InterPro" id="IPR005844">
    <property type="entry name" value="A-D-PHexomutase_a/b/a-I"/>
</dbReference>
<dbReference type="PROSITE" id="PS00710">
    <property type="entry name" value="PGM_PMM"/>
    <property type="match status" value="1"/>
</dbReference>
<keyword evidence="6" id="KW-0597">Phosphoprotein</keyword>